<sequence length="341" mass="38979">MEKYNYPGLLARNTGSPGALNFLLSKYKECRQEHVQCGLRDLPNPFYPSRIIDVGEMDDENVCLRTTDTFDDEGPYFCLSHCWGEMQPYVLTKETEPMLRRGLPVGTLPKTFRDAIVVTRKSQVRYLWIDSLCIFQDDVDDWSTEASHMRDVYGQAACTIAATAAKNSDEGLFFERTPELLGPREIRATWTPTVAGLFWCDRETIWTDGVERAPLSSRAWVAQERHLSSRTMHFGATQLFWECHQCKASECYPTGLPNWALPFWSEDGSTLKSDIRHIRQRTANLPSNSFDTKDSPLVQSEAMHPTELYHSWGVFRISYSMCDMTKEEDKLVAIQGIAKGM</sequence>
<dbReference type="InterPro" id="IPR010730">
    <property type="entry name" value="HET"/>
</dbReference>
<evidence type="ECO:0000313" key="3">
    <source>
        <dbReference type="Proteomes" id="UP000800094"/>
    </source>
</evidence>
<gene>
    <name evidence="2" type="ORF">BU26DRAFT_436399</name>
</gene>
<dbReference type="Pfam" id="PF06985">
    <property type="entry name" value="HET"/>
    <property type="match status" value="1"/>
</dbReference>
<dbReference type="GeneID" id="54577507"/>
<reference evidence="2" key="1">
    <citation type="journal article" date="2020" name="Stud. Mycol.">
        <title>101 Dothideomycetes genomes: a test case for predicting lifestyles and emergence of pathogens.</title>
        <authorList>
            <person name="Haridas S."/>
            <person name="Albert R."/>
            <person name="Binder M."/>
            <person name="Bloem J."/>
            <person name="Labutti K."/>
            <person name="Salamov A."/>
            <person name="Andreopoulos B."/>
            <person name="Baker S."/>
            <person name="Barry K."/>
            <person name="Bills G."/>
            <person name="Bluhm B."/>
            <person name="Cannon C."/>
            <person name="Castanera R."/>
            <person name="Culley D."/>
            <person name="Daum C."/>
            <person name="Ezra D."/>
            <person name="Gonzalez J."/>
            <person name="Henrissat B."/>
            <person name="Kuo A."/>
            <person name="Liang C."/>
            <person name="Lipzen A."/>
            <person name="Lutzoni F."/>
            <person name="Magnuson J."/>
            <person name="Mondo S."/>
            <person name="Nolan M."/>
            <person name="Ohm R."/>
            <person name="Pangilinan J."/>
            <person name="Park H.-J."/>
            <person name="Ramirez L."/>
            <person name="Alfaro M."/>
            <person name="Sun H."/>
            <person name="Tritt A."/>
            <person name="Yoshinaga Y."/>
            <person name="Zwiers L.-H."/>
            <person name="Turgeon B."/>
            <person name="Goodwin S."/>
            <person name="Spatafora J."/>
            <person name="Crous P."/>
            <person name="Grigoriev I."/>
        </authorList>
    </citation>
    <scope>NUCLEOTIDE SEQUENCE</scope>
    <source>
        <strain evidence="2">CBS 122368</strain>
    </source>
</reference>
<feature type="domain" description="Heterokaryon incompatibility" evidence="1">
    <location>
        <begin position="76"/>
        <end position="224"/>
    </location>
</feature>
<dbReference type="PANTHER" id="PTHR33112:SF10">
    <property type="entry name" value="TOL"/>
    <property type="match status" value="1"/>
</dbReference>
<dbReference type="EMBL" id="ML987204">
    <property type="protein sequence ID" value="KAF2243731.1"/>
    <property type="molecule type" value="Genomic_DNA"/>
</dbReference>
<dbReference type="AlphaFoldDB" id="A0A6A6I091"/>
<name>A0A6A6I091_9PLEO</name>
<dbReference type="Proteomes" id="UP000800094">
    <property type="component" value="Unassembled WGS sequence"/>
</dbReference>
<dbReference type="RefSeq" id="XP_033678735.1">
    <property type="nucleotide sequence ID" value="XM_033824177.1"/>
</dbReference>
<dbReference type="OrthoDB" id="2958217at2759"/>
<evidence type="ECO:0000313" key="2">
    <source>
        <dbReference type="EMBL" id="KAF2243731.1"/>
    </source>
</evidence>
<keyword evidence="3" id="KW-1185">Reference proteome</keyword>
<dbReference type="PANTHER" id="PTHR33112">
    <property type="entry name" value="DOMAIN PROTEIN, PUTATIVE-RELATED"/>
    <property type="match status" value="1"/>
</dbReference>
<evidence type="ECO:0000259" key="1">
    <source>
        <dbReference type="Pfam" id="PF06985"/>
    </source>
</evidence>
<accession>A0A6A6I091</accession>
<organism evidence="2 3">
    <name type="scientific">Trematosphaeria pertusa</name>
    <dbReference type="NCBI Taxonomy" id="390896"/>
    <lineage>
        <taxon>Eukaryota</taxon>
        <taxon>Fungi</taxon>
        <taxon>Dikarya</taxon>
        <taxon>Ascomycota</taxon>
        <taxon>Pezizomycotina</taxon>
        <taxon>Dothideomycetes</taxon>
        <taxon>Pleosporomycetidae</taxon>
        <taxon>Pleosporales</taxon>
        <taxon>Massarineae</taxon>
        <taxon>Trematosphaeriaceae</taxon>
        <taxon>Trematosphaeria</taxon>
    </lineage>
</organism>
<protein>
    <submittedName>
        <fullName evidence="2">HET-domain-containing protein</fullName>
    </submittedName>
</protein>
<proteinExistence type="predicted"/>